<dbReference type="KEGG" id="spph:KFK14_18185"/>
<gene>
    <name evidence="7" type="ORF">KFK14_18185</name>
</gene>
<protein>
    <submittedName>
        <fullName evidence="7">BamA/TamA family outer membrane protein</fullName>
    </submittedName>
</protein>
<dbReference type="PANTHER" id="PTHR12815:SF42">
    <property type="entry name" value="BACTERIAL SURFACE ANTIGEN (D15) DOMAIN-CONTAINING PROTEIN"/>
    <property type="match status" value="1"/>
</dbReference>
<feature type="region of interest" description="Disordered" evidence="4">
    <location>
        <begin position="41"/>
        <end position="75"/>
    </location>
</feature>
<evidence type="ECO:0000256" key="4">
    <source>
        <dbReference type="SAM" id="MobiDB-lite"/>
    </source>
</evidence>
<dbReference type="RefSeq" id="WP_212608658.1">
    <property type="nucleotide sequence ID" value="NZ_CP073910.1"/>
</dbReference>
<dbReference type="Gene3D" id="3.10.20.310">
    <property type="entry name" value="membrane protein fhac"/>
    <property type="match status" value="2"/>
</dbReference>
<keyword evidence="2" id="KW-0812">Transmembrane</keyword>
<dbReference type="AlphaFoldDB" id="A0A975Q0S8"/>
<reference evidence="7" key="1">
    <citation type="submission" date="2021-04" db="EMBL/GenBank/DDBJ databases">
        <title>Isolation of p-tert-butylphenol degrading bacteria Sphingobium phenoxybenzoativorans Tas13 from active sludge.</title>
        <authorList>
            <person name="Li Y."/>
        </authorList>
    </citation>
    <scope>NUCLEOTIDE SEQUENCE</scope>
    <source>
        <strain evidence="7">Tas13</strain>
    </source>
</reference>
<feature type="region of interest" description="Disordered" evidence="4">
    <location>
        <begin position="88"/>
        <end position="108"/>
    </location>
</feature>
<feature type="domain" description="POTRA" evidence="6">
    <location>
        <begin position="286"/>
        <end position="359"/>
    </location>
</feature>
<evidence type="ECO:0000256" key="3">
    <source>
        <dbReference type="ARBA" id="ARBA00023136"/>
    </source>
</evidence>
<dbReference type="InterPro" id="IPR039910">
    <property type="entry name" value="D15-like"/>
</dbReference>
<feature type="chain" id="PRO_5037767399" evidence="5">
    <location>
        <begin position="35"/>
        <end position="684"/>
    </location>
</feature>
<organism evidence="7 8">
    <name type="scientific">Sphingobium phenoxybenzoativorans</name>
    <dbReference type="NCBI Taxonomy" id="1592790"/>
    <lineage>
        <taxon>Bacteria</taxon>
        <taxon>Pseudomonadati</taxon>
        <taxon>Pseudomonadota</taxon>
        <taxon>Alphaproteobacteria</taxon>
        <taxon>Sphingomonadales</taxon>
        <taxon>Sphingomonadaceae</taxon>
        <taxon>Sphingobium</taxon>
    </lineage>
</organism>
<comment type="subcellular location">
    <subcellularLocation>
        <location evidence="1">Membrane</location>
    </subcellularLocation>
</comment>
<proteinExistence type="predicted"/>
<evidence type="ECO:0000313" key="8">
    <source>
        <dbReference type="Proteomes" id="UP000681425"/>
    </source>
</evidence>
<keyword evidence="2" id="KW-1134">Transmembrane beta strand</keyword>
<evidence type="ECO:0000256" key="5">
    <source>
        <dbReference type="SAM" id="SignalP"/>
    </source>
</evidence>
<dbReference type="Pfam" id="PF01103">
    <property type="entry name" value="Omp85"/>
    <property type="match status" value="1"/>
</dbReference>
<keyword evidence="8" id="KW-1185">Reference proteome</keyword>
<evidence type="ECO:0000256" key="1">
    <source>
        <dbReference type="ARBA" id="ARBA00004370"/>
    </source>
</evidence>
<dbReference type="EMBL" id="CP073910">
    <property type="protein sequence ID" value="QUT04931.1"/>
    <property type="molecule type" value="Genomic_DNA"/>
</dbReference>
<dbReference type="PROSITE" id="PS51779">
    <property type="entry name" value="POTRA"/>
    <property type="match status" value="1"/>
</dbReference>
<dbReference type="GO" id="GO:0019867">
    <property type="term" value="C:outer membrane"/>
    <property type="evidence" value="ECO:0007669"/>
    <property type="project" value="InterPro"/>
</dbReference>
<dbReference type="Proteomes" id="UP000681425">
    <property type="component" value="Chromosome"/>
</dbReference>
<keyword evidence="3" id="KW-0472">Membrane</keyword>
<dbReference type="Gene3D" id="2.40.160.50">
    <property type="entry name" value="membrane protein fhac: a member of the omp85/tpsb transporter family"/>
    <property type="match status" value="1"/>
</dbReference>
<dbReference type="InterPro" id="IPR034746">
    <property type="entry name" value="POTRA"/>
</dbReference>
<feature type="signal peptide" evidence="5">
    <location>
        <begin position="1"/>
        <end position="34"/>
    </location>
</feature>
<sequence>MSSSPRFLRHRARYSRFVRSILLAVALLPMGVAAQEQIVPDTETPLANEPGIGVDWPDMGEADTVSSIEPEPGDAQPEVVVDQAAAPGQEPGDMAEDQPDVQSAGRSDGMAEQRYTTVLNGLDAILNDQFRTRFNELSVLKQGEGKPANVAQINRRIKEDSDLLDRLLRAKGYYDARIRGGIRAPVDGKLRAVFEITPGTQYLLASVDLSGLEAAGDRADILRAAFPVKADDPVDADNIVMAQGALTHALGENGFPFAKVEEPVVRIDHEARKGDLDMIIATGGYRTFGHILVKDDSLFSARHIQRIARFDPGDTYMASDVEDLRKAIIATGLVSSATLTPQDAGDGEHVDVAIDVSPAPFRTIAGELGYGTGEGVRVEGNWQHRNFFPPEGAVLVRGVVGTQEQLASFTFRRNNFRRRDQVFTALLSAANTNRDAYAARTLTLSGTLERQTNIIFQKKWVWSIGAELVASDERDSFSRIAGGGRRTFLIGALPANLTYDGSDDLLNPSTGFRLGGRVSPELSFQNSTFGYVRAQLDGSVYQPVGDRVVMAARARFGSIFGSSVRRIAPSRRFYAGGGGSVRGYGYQDIGPRDANNDPIGGKSLAEFSLESRIRFGNFGVVPFVDAGNISTQFLPDFRDLRIGAGVGVRYYSSFGPIRVDVGTPINPQRGDPRIAVYVSLGQAF</sequence>
<keyword evidence="5" id="KW-0732">Signal</keyword>
<name>A0A975Q0S8_9SPHN</name>
<evidence type="ECO:0000256" key="2">
    <source>
        <dbReference type="ARBA" id="ARBA00022452"/>
    </source>
</evidence>
<evidence type="ECO:0000259" key="6">
    <source>
        <dbReference type="PROSITE" id="PS51779"/>
    </source>
</evidence>
<dbReference type="PANTHER" id="PTHR12815">
    <property type="entry name" value="SORTING AND ASSEMBLY MACHINERY SAMM50 PROTEIN FAMILY MEMBER"/>
    <property type="match status" value="1"/>
</dbReference>
<dbReference type="InterPro" id="IPR000184">
    <property type="entry name" value="Bac_surfAg_D15"/>
</dbReference>
<accession>A0A975Q0S8</accession>
<evidence type="ECO:0000313" key="7">
    <source>
        <dbReference type="EMBL" id="QUT04931.1"/>
    </source>
</evidence>